<dbReference type="OrthoDB" id="76271at2759"/>
<keyword evidence="1" id="KW-0812">Transmembrane</keyword>
<feature type="transmembrane region" description="Helical" evidence="1">
    <location>
        <begin position="135"/>
        <end position="157"/>
    </location>
</feature>
<name>A0A8K1FL22_PYTOL</name>
<evidence type="ECO:0000313" key="2">
    <source>
        <dbReference type="EMBL" id="TMW64799.1"/>
    </source>
</evidence>
<reference evidence="2" key="1">
    <citation type="submission" date="2019-03" db="EMBL/GenBank/DDBJ databases">
        <title>Long read genome sequence of the mycoparasitic Pythium oligandrum ATCC 38472 isolated from sugarbeet rhizosphere.</title>
        <authorList>
            <person name="Gaulin E."/>
        </authorList>
    </citation>
    <scope>NUCLEOTIDE SEQUENCE</scope>
    <source>
        <strain evidence="2">ATCC 38472_TT</strain>
    </source>
</reference>
<sequence length="488" mass="54481">MPTSELDVAQVQRRMRLPREATLRVHASSPSLPMLNHWINGHLRQSFAHPVSVHVLALASLGLLLSIVLYFLSPILEDDYHIYRQYLPWIYYLDWSQYDSFVVDHVVVFLAISLPMTWLFLLNVAHSHVSSRLDIALLVLRVVCCLVVCFSLTVILTEFLSRRVTIALISLAYGSLGLVYSWSVPAWRWFYEEASTKGLITFLPESIQELLLHTSLLDWLTDTSFMDKMKPFLPFLMPLSKAEQNRVLEQLPVETQVMMTRPGMVALLPPNVQKLLLPAHAHHELTEAMLASLPHDEDSDGEPTVHRLTASTTASAGFDFHVPSESNAVALRNNNDTPVGDDIVSEIMTKRVVRGCLELVKIPSPKALDRTAAVSTALFALQLYASRRSRRVLVGLIQFAVASSLVSVASFAFLVRLVQLMTRPGNGSAALLGHFRQYLIQSWTAKPQLAAHAAPRLDAPTTLTTVRKAATSASAVVAVLFVLRRLRR</sequence>
<feature type="transmembrane region" description="Helical" evidence="1">
    <location>
        <begin position="392"/>
        <end position="415"/>
    </location>
</feature>
<dbReference type="AlphaFoldDB" id="A0A8K1FL22"/>
<accession>A0A8K1FL22</accession>
<dbReference type="Proteomes" id="UP000794436">
    <property type="component" value="Unassembled WGS sequence"/>
</dbReference>
<gene>
    <name evidence="2" type="ORF">Poli38472_008966</name>
</gene>
<keyword evidence="3" id="KW-1185">Reference proteome</keyword>
<evidence type="ECO:0000256" key="1">
    <source>
        <dbReference type="SAM" id="Phobius"/>
    </source>
</evidence>
<feature type="transmembrane region" description="Helical" evidence="1">
    <location>
        <begin position="163"/>
        <end position="182"/>
    </location>
</feature>
<proteinExistence type="predicted"/>
<evidence type="ECO:0000313" key="3">
    <source>
        <dbReference type="Proteomes" id="UP000794436"/>
    </source>
</evidence>
<dbReference type="EMBL" id="SPLM01000038">
    <property type="protein sequence ID" value="TMW64799.1"/>
    <property type="molecule type" value="Genomic_DNA"/>
</dbReference>
<feature type="transmembrane region" description="Helical" evidence="1">
    <location>
        <begin position="51"/>
        <end position="72"/>
    </location>
</feature>
<keyword evidence="1" id="KW-0472">Membrane</keyword>
<evidence type="ECO:0008006" key="4">
    <source>
        <dbReference type="Google" id="ProtNLM"/>
    </source>
</evidence>
<keyword evidence="1" id="KW-1133">Transmembrane helix</keyword>
<organism evidence="2 3">
    <name type="scientific">Pythium oligandrum</name>
    <name type="common">Mycoparasitic fungus</name>
    <dbReference type="NCBI Taxonomy" id="41045"/>
    <lineage>
        <taxon>Eukaryota</taxon>
        <taxon>Sar</taxon>
        <taxon>Stramenopiles</taxon>
        <taxon>Oomycota</taxon>
        <taxon>Peronosporomycetes</taxon>
        <taxon>Pythiales</taxon>
        <taxon>Pythiaceae</taxon>
        <taxon>Pythium</taxon>
    </lineage>
</organism>
<protein>
    <recommendedName>
        <fullName evidence="4">Transmembrane protein</fullName>
    </recommendedName>
</protein>
<comment type="caution">
    <text evidence="2">The sequence shown here is derived from an EMBL/GenBank/DDBJ whole genome shotgun (WGS) entry which is preliminary data.</text>
</comment>
<feature type="transmembrane region" description="Helical" evidence="1">
    <location>
        <begin position="101"/>
        <end position="123"/>
    </location>
</feature>